<organism evidence="6 7">
    <name type="scientific">Metarhizobium album</name>
    <dbReference type="NCBI Taxonomy" id="2182425"/>
    <lineage>
        <taxon>Bacteria</taxon>
        <taxon>Pseudomonadati</taxon>
        <taxon>Pseudomonadota</taxon>
        <taxon>Alphaproteobacteria</taxon>
        <taxon>Hyphomicrobiales</taxon>
        <taxon>Rhizobiaceae</taxon>
        <taxon>Metarhizobium</taxon>
    </lineage>
</organism>
<dbReference type="AlphaFoldDB" id="A0A2U2DLS5"/>
<dbReference type="PROSITE" id="PS50893">
    <property type="entry name" value="ABC_TRANSPORTER_2"/>
    <property type="match status" value="1"/>
</dbReference>
<dbReference type="PANTHER" id="PTHR42781:SF4">
    <property type="entry name" value="SPERMIDINE_PUTRESCINE IMPORT ATP-BINDING PROTEIN POTA"/>
    <property type="match status" value="1"/>
</dbReference>
<name>A0A2U2DLS5_9HYPH</name>
<sequence>MLYGRLGQKVQVRHLSKSFGKVSALQDLSFDVEPGELVAFLGPSGCGKTTALKTIAGLLPGHGGEISFGGERIDHLPPNRRNIGLVFQNYSLFPHMTVNENIGYGLRMRRWSAERRMARVREMLALARLEGLGERKPEQLSGGQQQRVALVRAMAFMPDLLLLDEPLSNLDAGLREDVRTDMRNIQRRTRQTTILVTHDQEEALVMSDRIVLMNQGRVEQIDSPEQLYSMPATEFAARFIGRGNIFHGAYLRDGDKDAVRIEGLDTPLPASTRAPAVGPSGSPVAACIQPEQIVVRARNDIETLKAHWPGAFITTGKIVDIAFHGGSSVLHLDVERAGLIKCRRPVAEVQGLCFGDRVVVGILDCHLMPRSE</sequence>
<keyword evidence="4 6" id="KW-0067">ATP-binding</keyword>
<evidence type="ECO:0000313" key="7">
    <source>
        <dbReference type="Proteomes" id="UP000245252"/>
    </source>
</evidence>
<keyword evidence="7" id="KW-1185">Reference proteome</keyword>
<evidence type="ECO:0000256" key="2">
    <source>
        <dbReference type="ARBA" id="ARBA00022448"/>
    </source>
</evidence>
<dbReference type="EMBL" id="QFBC01000011">
    <property type="protein sequence ID" value="PWE54256.1"/>
    <property type="molecule type" value="Genomic_DNA"/>
</dbReference>
<reference evidence="6 7" key="1">
    <citation type="submission" date="2018-05" db="EMBL/GenBank/DDBJ databases">
        <title>The draft genome of strain NS-104.</title>
        <authorList>
            <person name="Hang P."/>
            <person name="Jiang J."/>
        </authorList>
    </citation>
    <scope>NUCLEOTIDE SEQUENCE [LARGE SCALE GENOMIC DNA]</scope>
    <source>
        <strain evidence="6 7">NS-104</strain>
    </source>
</reference>
<comment type="similarity">
    <text evidence="1">Belongs to the ABC transporter superfamily.</text>
</comment>
<dbReference type="GO" id="GO:0015697">
    <property type="term" value="P:quaternary ammonium group transport"/>
    <property type="evidence" value="ECO:0007669"/>
    <property type="project" value="UniProtKB-ARBA"/>
</dbReference>
<evidence type="ECO:0000256" key="4">
    <source>
        <dbReference type="ARBA" id="ARBA00022840"/>
    </source>
</evidence>
<dbReference type="OrthoDB" id="8358708at2"/>
<dbReference type="InterPro" id="IPR008995">
    <property type="entry name" value="Mo/tungstate-bd_C_term_dom"/>
</dbReference>
<gene>
    <name evidence="6" type="ORF">DEM27_21365</name>
</gene>
<feature type="domain" description="ABC transporter" evidence="5">
    <location>
        <begin position="10"/>
        <end position="240"/>
    </location>
</feature>
<dbReference type="GO" id="GO:0022857">
    <property type="term" value="F:transmembrane transporter activity"/>
    <property type="evidence" value="ECO:0007669"/>
    <property type="project" value="InterPro"/>
</dbReference>
<keyword evidence="2" id="KW-0813">Transport</keyword>
<evidence type="ECO:0000313" key="6">
    <source>
        <dbReference type="EMBL" id="PWE54256.1"/>
    </source>
</evidence>
<dbReference type="InterPro" id="IPR003439">
    <property type="entry name" value="ABC_transporter-like_ATP-bd"/>
</dbReference>
<accession>A0A2U2DLS5</accession>
<dbReference type="InterPro" id="IPR050093">
    <property type="entry name" value="ABC_SmlMolc_Importer"/>
</dbReference>
<dbReference type="Proteomes" id="UP000245252">
    <property type="component" value="Unassembled WGS sequence"/>
</dbReference>
<dbReference type="GO" id="GO:0005524">
    <property type="term" value="F:ATP binding"/>
    <property type="evidence" value="ECO:0007669"/>
    <property type="project" value="UniProtKB-KW"/>
</dbReference>
<dbReference type="InterPro" id="IPR027417">
    <property type="entry name" value="P-loop_NTPase"/>
</dbReference>
<protein>
    <submittedName>
        <fullName evidence="6">Polyamine ABC transporter ATP-binding protein</fullName>
    </submittedName>
</protein>
<dbReference type="FunFam" id="3.40.50.300:FF:000425">
    <property type="entry name" value="Probable ABC transporter, ATP-binding subunit"/>
    <property type="match status" value="1"/>
</dbReference>
<evidence type="ECO:0000256" key="1">
    <source>
        <dbReference type="ARBA" id="ARBA00005417"/>
    </source>
</evidence>
<keyword evidence="3" id="KW-0547">Nucleotide-binding</keyword>
<comment type="caution">
    <text evidence="6">The sequence shown here is derived from an EMBL/GenBank/DDBJ whole genome shotgun (WGS) entry which is preliminary data.</text>
</comment>
<dbReference type="SUPFAM" id="SSF50331">
    <property type="entry name" value="MOP-like"/>
    <property type="match status" value="1"/>
</dbReference>
<dbReference type="GO" id="GO:0043190">
    <property type="term" value="C:ATP-binding cassette (ABC) transporter complex"/>
    <property type="evidence" value="ECO:0007669"/>
    <property type="project" value="InterPro"/>
</dbReference>
<dbReference type="PROSITE" id="PS00211">
    <property type="entry name" value="ABC_TRANSPORTER_1"/>
    <property type="match status" value="1"/>
</dbReference>
<dbReference type="InterPro" id="IPR017871">
    <property type="entry name" value="ABC_transporter-like_CS"/>
</dbReference>
<dbReference type="Pfam" id="PF00005">
    <property type="entry name" value="ABC_tran"/>
    <property type="match status" value="1"/>
</dbReference>
<dbReference type="RefSeq" id="WP_109460280.1">
    <property type="nucleotide sequence ID" value="NZ_QFBC01000011.1"/>
</dbReference>
<dbReference type="SUPFAM" id="SSF52540">
    <property type="entry name" value="P-loop containing nucleoside triphosphate hydrolases"/>
    <property type="match status" value="1"/>
</dbReference>
<dbReference type="Gene3D" id="2.40.50.100">
    <property type="match status" value="1"/>
</dbReference>
<dbReference type="PANTHER" id="PTHR42781">
    <property type="entry name" value="SPERMIDINE/PUTRESCINE IMPORT ATP-BINDING PROTEIN POTA"/>
    <property type="match status" value="1"/>
</dbReference>
<dbReference type="Gene3D" id="3.40.50.300">
    <property type="entry name" value="P-loop containing nucleotide triphosphate hydrolases"/>
    <property type="match status" value="1"/>
</dbReference>
<dbReference type="InterPro" id="IPR003593">
    <property type="entry name" value="AAA+_ATPase"/>
</dbReference>
<evidence type="ECO:0000259" key="5">
    <source>
        <dbReference type="PROSITE" id="PS50893"/>
    </source>
</evidence>
<evidence type="ECO:0000256" key="3">
    <source>
        <dbReference type="ARBA" id="ARBA00022741"/>
    </source>
</evidence>
<proteinExistence type="inferred from homology"/>
<dbReference type="GO" id="GO:0016887">
    <property type="term" value="F:ATP hydrolysis activity"/>
    <property type="evidence" value="ECO:0007669"/>
    <property type="project" value="InterPro"/>
</dbReference>
<dbReference type="SMART" id="SM00382">
    <property type="entry name" value="AAA"/>
    <property type="match status" value="1"/>
</dbReference>